<accession>A0A6J6CV70</accession>
<dbReference type="AlphaFoldDB" id="A0A6J6CV70"/>
<organism evidence="1">
    <name type="scientific">freshwater metagenome</name>
    <dbReference type="NCBI Taxonomy" id="449393"/>
    <lineage>
        <taxon>unclassified sequences</taxon>
        <taxon>metagenomes</taxon>
        <taxon>ecological metagenomes</taxon>
    </lineage>
</organism>
<name>A0A6J6CV70_9ZZZZ</name>
<dbReference type="EMBL" id="CAEZSV010000117">
    <property type="protein sequence ID" value="CAB4555085.1"/>
    <property type="molecule type" value="Genomic_DNA"/>
</dbReference>
<proteinExistence type="predicted"/>
<evidence type="ECO:0000313" key="1">
    <source>
        <dbReference type="EMBL" id="CAB4555085.1"/>
    </source>
</evidence>
<sequence>MRHLVENDICAPVVILICHFASEDEVVLSEGDTPSVFHRSSIELSDSELIVFFKRIGKTKLSLEIFEPLFGDEEDFAGVEVLSQ</sequence>
<reference evidence="1" key="1">
    <citation type="submission" date="2020-05" db="EMBL/GenBank/DDBJ databases">
        <authorList>
            <person name="Chiriac C."/>
            <person name="Salcher M."/>
            <person name="Ghai R."/>
            <person name="Kavagutti S V."/>
        </authorList>
    </citation>
    <scope>NUCLEOTIDE SEQUENCE</scope>
</reference>
<protein>
    <submittedName>
        <fullName evidence="1">Unannotated protein</fullName>
    </submittedName>
</protein>
<gene>
    <name evidence="1" type="ORF">UFOPK1506_00701</name>
</gene>